<evidence type="ECO:0000259" key="3">
    <source>
        <dbReference type="Pfam" id="PF07624"/>
    </source>
</evidence>
<dbReference type="EMBL" id="CP036272">
    <property type="protein sequence ID" value="QDT62290.1"/>
    <property type="molecule type" value="Genomic_DNA"/>
</dbReference>
<dbReference type="InterPro" id="IPR013042">
    <property type="entry name" value="DUF1592"/>
</dbReference>
<keyword evidence="8" id="KW-1185">Reference proteome</keyword>
<dbReference type="InterPro" id="IPR011429">
    <property type="entry name" value="Cyt_c_Planctomycete-type"/>
</dbReference>
<accession>A0A517T1N6</accession>
<dbReference type="Pfam" id="PF07624">
    <property type="entry name" value="PSD2"/>
    <property type="match status" value="1"/>
</dbReference>
<feature type="domain" description="DUF1588" evidence="4">
    <location>
        <begin position="565"/>
        <end position="658"/>
    </location>
</feature>
<evidence type="ECO:0000313" key="8">
    <source>
        <dbReference type="Proteomes" id="UP000315003"/>
    </source>
</evidence>
<evidence type="ECO:0000259" key="4">
    <source>
        <dbReference type="Pfam" id="PF07627"/>
    </source>
</evidence>
<dbReference type="InterPro" id="IPR013039">
    <property type="entry name" value="DUF1588"/>
</dbReference>
<keyword evidence="1" id="KW-0175">Coiled coil</keyword>
<dbReference type="Pfam" id="PF07627">
    <property type="entry name" value="PSCyt3"/>
    <property type="match status" value="1"/>
</dbReference>
<dbReference type="GO" id="GO:0020037">
    <property type="term" value="F:heme binding"/>
    <property type="evidence" value="ECO:0007669"/>
    <property type="project" value="InterPro"/>
</dbReference>
<protein>
    <recommendedName>
        <fullName evidence="9">Planctomycete cytochrome C</fullName>
    </recommendedName>
</protein>
<dbReference type="SUPFAM" id="SSF46626">
    <property type="entry name" value="Cytochrome c"/>
    <property type="match status" value="1"/>
</dbReference>
<evidence type="ECO:0000259" key="6">
    <source>
        <dbReference type="Pfam" id="PF07635"/>
    </source>
</evidence>
<feature type="domain" description="DUF1585" evidence="3">
    <location>
        <begin position="708"/>
        <end position="776"/>
    </location>
</feature>
<dbReference type="OrthoDB" id="713772at2"/>
<dbReference type="Proteomes" id="UP000315003">
    <property type="component" value="Chromosome"/>
</dbReference>
<dbReference type="InterPro" id="IPR011478">
    <property type="entry name" value="DUF1585"/>
</dbReference>
<evidence type="ECO:0000313" key="7">
    <source>
        <dbReference type="EMBL" id="QDT62290.1"/>
    </source>
</evidence>
<feature type="signal peptide" evidence="2">
    <location>
        <begin position="1"/>
        <end position="26"/>
    </location>
</feature>
<organism evidence="7 8">
    <name type="scientific">Stieleria bergensis</name>
    <dbReference type="NCBI Taxonomy" id="2528025"/>
    <lineage>
        <taxon>Bacteria</taxon>
        <taxon>Pseudomonadati</taxon>
        <taxon>Planctomycetota</taxon>
        <taxon>Planctomycetia</taxon>
        <taxon>Pirellulales</taxon>
        <taxon>Pirellulaceae</taxon>
        <taxon>Stieleria</taxon>
    </lineage>
</organism>
<dbReference type="InterPro" id="IPR036909">
    <property type="entry name" value="Cyt_c-like_dom_sf"/>
</dbReference>
<dbReference type="AlphaFoldDB" id="A0A517T1N6"/>
<sequence precursor="true">MRGSSLTLAVACWMTFLAEFTSPVAAQETSNAVFSARIAPFLNAHCLDCHTGDDAEGQTDLQSLTPDFTTDARARRWIDVLQNLQFDQMPPPESDQPDAKDRAEVTGWILNELNKTGRYEGYRKKLLAPEYGNWVSHEKLFSGDIKTPPFSPARIWRYSPAIFTYRGLGNAKSPFTFMTSERGIRDYASISVADQSTVQMMLIAADSFLADRQRRGEFDRYAAPELELSDQQLKDILQREFFRVIGRNLSEAEIAKYLAFCKQNISTGGNLEGIKTTIKAMFLSTESMFRMELGRGPVDQHGRRQLSSDEIAYSLAYALTDHPPERNHLIRDAWKSDKLKNKQDVEALVQQIMDQQLTTGRWEHRDLPRVMRFFEEYFGFHRAGNVFKDNDRRRREKINQWNTNMLVHDAKMLIEHVLRQDQDVIAELLTTNQYFIAHPGNNQYAKEYYDEQVAKMTAPGYVEEKVQQRREQLQKEVKDWQLKKDEAERRLESYRKTEQLRVERYKTAIAAGMNPHPSYPFAPKSRGIGDLLYIEPYNLPSSGSADEQKWDWPLEQPLAMPKNQRAGLLTHPAWLAAHSLNEDNDPIRRGIWVYERLLAGVLGDVPPDVDAAVPSDPHQTLRQRMQNLRDQRCWKCHRKINPLGETFEIFDDWGRYRNRIYFDQDGKVYHRRDGDFERRLEANELTTRPVDASGMISGSGDPNVDGPVQDAVEMMHRLGHSQRARQSFIRHLFRYLMGRNEMLSDSQTLIAAEQAYLANGGSFKALVVSLLSSDSFLYRR</sequence>
<gene>
    <name evidence="7" type="ORF">SV7mr_48370</name>
</gene>
<proteinExistence type="predicted"/>
<keyword evidence="2" id="KW-0732">Signal</keyword>
<evidence type="ECO:0000256" key="2">
    <source>
        <dbReference type="SAM" id="SignalP"/>
    </source>
</evidence>
<feature type="chain" id="PRO_5021790212" description="Planctomycete cytochrome C" evidence="2">
    <location>
        <begin position="27"/>
        <end position="780"/>
    </location>
</feature>
<dbReference type="Pfam" id="PF07631">
    <property type="entry name" value="PSD4"/>
    <property type="match status" value="1"/>
</dbReference>
<evidence type="ECO:0000259" key="5">
    <source>
        <dbReference type="Pfam" id="PF07631"/>
    </source>
</evidence>
<evidence type="ECO:0008006" key="9">
    <source>
        <dbReference type="Google" id="ProtNLM"/>
    </source>
</evidence>
<name>A0A517T1N6_9BACT</name>
<reference evidence="7 8" key="1">
    <citation type="submission" date="2019-02" db="EMBL/GenBank/DDBJ databases">
        <title>Deep-cultivation of Planctomycetes and their phenomic and genomic characterization uncovers novel biology.</title>
        <authorList>
            <person name="Wiegand S."/>
            <person name="Jogler M."/>
            <person name="Boedeker C."/>
            <person name="Pinto D."/>
            <person name="Vollmers J."/>
            <person name="Rivas-Marin E."/>
            <person name="Kohn T."/>
            <person name="Peeters S.H."/>
            <person name="Heuer A."/>
            <person name="Rast P."/>
            <person name="Oberbeckmann S."/>
            <person name="Bunk B."/>
            <person name="Jeske O."/>
            <person name="Meyerdierks A."/>
            <person name="Storesund J.E."/>
            <person name="Kallscheuer N."/>
            <person name="Luecker S."/>
            <person name="Lage O.M."/>
            <person name="Pohl T."/>
            <person name="Merkel B.J."/>
            <person name="Hornburger P."/>
            <person name="Mueller R.-W."/>
            <person name="Bruemmer F."/>
            <person name="Labrenz M."/>
            <person name="Spormann A.M."/>
            <person name="Op den Camp H."/>
            <person name="Overmann J."/>
            <person name="Amann R."/>
            <person name="Jetten M.S.M."/>
            <person name="Mascher T."/>
            <person name="Medema M.H."/>
            <person name="Devos D.P."/>
            <person name="Kaster A.-K."/>
            <person name="Ovreas L."/>
            <person name="Rohde M."/>
            <person name="Galperin M.Y."/>
            <person name="Jogler C."/>
        </authorList>
    </citation>
    <scope>NUCLEOTIDE SEQUENCE [LARGE SCALE GENOMIC DNA]</scope>
    <source>
        <strain evidence="7 8">SV_7m_r</strain>
    </source>
</reference>
<feature type="domain" description="DUF1592" evidence="5">
    <location>
        <begin position="306"/>
        <end position="438"/>
    </location>
</feature>
<feature type="domain" description="Cytochrome C Planctomycete-type" evidence="6">
    <location>
        <begin position="46"/>
        <end position="93"/>
    </location>
</feature>
<dbReference type="GO" id="GO:0009055">
    <property type="term" value="F:electron transfer activity"/>
    <property type="evidence" value="ECO:0007669"/>
    <property type="project" value="InterPro"/>
</dbReference>
<evidence type="ECO:0000256" key="1">
    <source>
        <dbReference type="SAM" id="Coils"/>
    </source>
</evidence>
<feature type="coiled-coil region" evidence="1">
    <location>
        <begin position="463"/>
        <end position="497"/>
    </location>
</feature>
<dbReference type="Pfam" id="PF07635">
    <property type="entry name" value="PSCyt1"/>
    <property type="match status" value="1"/>
</dbReference>